<dbReference type="AlphaFoldDB" id="A0A7I8JXU7"/>
<organism evidence="1 2">
    <name type="scientific">Spirodela intermedia</name>
    <name type="common">Intermediate duckweed</name>
    <dbReference type="NCBI Taxonomy" id="51605"/>
    <lineage>
        <taxon>Eukaryota</taxon>
        <taxon>Viridiplantae</taxon>
        <taxon>Streptophyta</taxon>
        <taxon>Embryophyta</taxon>
        <taxon>Tracheophyta</taxon>
        <taxon>Spermatophyta</taxon>
        <taxon>Magnoliopsida</taxon>
        <taxon>Liliopsida</taxon>
        <taxon>Araceae</taxon>
        <taxon>Lemnoideae</taxon>
        <taxon>Spirodela</taxon>
    </lineage>
</organism>
<reference evidence="1" key="1">
    <citation type="submission" date="2020-02" db="EMBL/GenBank/DDBJ databases">
        <authorList>
            <person name="Scholz U."/>
            <person name="Mascher M."/>
            <person name="Fiebig A."/>
        </authorList>
    </citation>
    <scope>NUCLEOTIDE SEQUENCE</scope>
</reference>
<dbReference type="Proteomes" id="UP000663760">
    <property type="component" value="Chromosome 1"/>
</dbReference>
<evidence type="ECO:0000313" key="2">
    <source>
        <dbReference type="Proteomes" id="UP000663760"/>
    </source>
</evidence>
<keyword evidence="2" id="KW-1185">Reference proteome</keyword>
<gene>
    <name evidence="1" type="ORF">SI8410_01000917</name>
</gene>
<dbReference type="PANTHER" id="PTHR35124:SF1">
    <property type="entry name" value="CYTOCHROME P450 FAMILY PROTEIN"/>
    <property type="match status" value="1"/>
</dbReference>
<sequence>MEASLPPSPLFSSCRSPGGFCSHPVRLLTRFFSRRWQRRGKTTAHDAAAATGDAGVLGHYRGRVPGLSVLLLLVVAPPLLLWSIDTAVIRSDAWQSAVSSHPYPTAFIAASGTRSAAGPVRQIAGRASDPTTNTGVQSPAAAPPPLGGWISVELEPNLTSMLLFRWLTPGGEICRDARTTNISIPALDAGSGGRGTLDLSAGPVHEFAIFSLYDGGGRRCLGGDYFETDLSGARWKARPPVKDHGDGSYAIRLQVHPDFAGEYNLTVVLLFRSFEGLRFSTERFAFRRELRRIPIRFRRPQAAAGSSPEELRPCRAADFRSRGAWSGRWTRHAGNDSCAVARDGRYRCLDPGHPCASPWCRGPLGALESNGWVYSAHCSFRVFTQEIAWRCLRGRWLFFWGDSNHVDTVRNMLNFVLGLPEVQSVPRRFDGRFTNPSNSRQWVRITSVFNGHWNETQNYQGLHSLRDDGFRALVRSYFEEDGGAPDAVVLNSGLHDGVYWRSIRAFAEGAEYAAAFWEEVLGGLWARGKALPAVFYRTTVATGGYAWSMAFNPQKMEAFNGVLVEKLRARGLLTGGVIDQFDMTFPWHWDNRCSDGVHYGRAPAKARWRDGEIGHHYFVDLMLVHVLLNAFCNAAGHHHR</sequence>
<proteinExistence type="predicted"/>
<name>A0A7I8JXU7_SPIIN</name>
<dbReference type="PANTHER" id="PTHR35124">
    <property type="entry name" value="CYTOCHROME P450 FAMILY PROTEIN"/>
    <property type="match status" value="1"/>
</dbReference>
<protein>
    <submittedName>
        <fullName evidence="1">Uncharacterized protein</fullName>
    </submittedName>
</protein>
<dbReference type="OrthoDB" id="2015909at2759"/>
<accession>A0A7I8JXU7</accession>
<evidence type="ECO:0000313" key="1">
    <source>
        <dbReference type="EMBL" id="CAA7388734.1"/>
    </source>
</evidence>
<dbReference type="EMBL" id="LR746264">
    <property type="protein sequence ID" value="CAA7388734.1"/>
    <property type="molecule type" value="Genomic_DNA"/>
</dbReference>